<dbReference type="STRING" id="714943.Mucpa_1191"/>
<dbReference type="Pfam" id="PF22807">
    <property type="entry name" value="TrAA12"/>
    <property type="match status" value="2"/>
</dbReference>
<evidence type="ECO:0000313" key="2">
    <source>
        <dbReference type="EMBL" id="EHQ25356.1"/>
    </source>
</evidence>
<reference evidence="2" key="1">
    <citation type="submission" date="2011-09" db="EMBL/GenBank/DDBJ databases">
        <title>The permanent draft genome of Mucilaginibacter paludis DSM 18603.</title>
        <authorList>
            <consortium name="US DOE Joint Genome Institute (JGI-PGF)"/>
            <person name="Lucas S."/>
            <person name="Han J."/>
            <person name="Lapidus A."/>
            <person name="Bruce D."/>
            <person name="Goodwin L."/>
            <person name="Pitluck S."/>
            <person name="Peters L."/>
            <person name="Kyrpides N."/>
            <person name="Mavromatis K."/>
            <person name="Ivanova N."/>
            <person name="Mikhailova N."/>
            <person name="Held B."/>
            <person name="Detter J.C."/>
            <person name="Tapia R."/>
            <person name="Han C."/>
            <person name="Land M."/>
            <person name="Hauser L."/>
            <person name="Markowitz V."/>
            <person name="Cheng J.-F."/>
            <person name="Hugenholtz P."/>
            <person name="Woyke T."/>
            <person name="Wu D."/>
            <person name="Tindall B."/>
            <person name="Brambilla E."/>
            <person name="Klenk H.-P."/>
            <person name="Eisen J.A."/>
        </authorList>
    </citation>
    <scope>NUCLEOTIDE SEQUENCE [LARGE SCALE GENOMIC DNA]</scope>
    <source>
        <strain evidence="2">DSM 18603</strain>
    </source>
</reference>
<sequence>MGGCAPNKKADQSKTSIATHTGTIDLPAPYATKSTKAYCDVIGWDNKTPVAPPGFKVSLFGDSLTNPRNIYVGRNGDVFVSEANTEVGLIKRWGAALLGISKSQYLGKSKNDIILFREINGKPVNMGVFLSGLNQPYGMLVWRNYFYVACTDGLWAFPYHAGDTRITGEGKKLLDLPAGGYNNHWTRNVVVSGDSTHLFVSVGSGSNSGEHGMENEVRRADILQIKPDGSQERVYASGLRNPAGISINPFNYELWASVNERDDLGDELVPDYLTSVRDGGFYGWPYAYFGPHQDPNHKNERPDLVKKTIVPDVSLGAHTASLGLTFYTSKVFPVKYWRGAFVTQHGSWNSSKLVGYKVLFVPFNHGKPGKPEDFLTGFIADLDKKQVHGRPVGVAVAHDGSLLVADDTSNKIWKVSLAE</sequence>
<organism evidence="2 3">
    <name type="scientific">Mucilaginibacter paludis DSM 18603</name>
    <dbReference type="NCBI Taxonomy" id="714943"/>
    <lineage>
        <taxon>Bacteria</taxon>
        <taxon>Pseudomonadati</taxon>
        <taxon>Bacteroidota</taxon>
        <taxon>Sphingobacteriia</taxon>
        <taxon>Sphingobacteriales</taxon>
        <taxon>Sphingobacteriaceae</taxon>
        <taxon>Mucilaginibacter</taxon>
    </lineage>
</organism>
<dbReference type="InterPro" id="IPR011041">
    <property type="entry name" value="Quinoprot_gluc/sorb_DH_b-prop"/>
</dbReference>
<dbReference type="PANTHER" id="PTHR19328">
    <property type="entry name" value="HEDGEHOG-INTERACTING PROTEIN"/>
    <property type="match status" value="1"/>
</dbReference>
<accession>H1YFW5</accession>
<feature type="domain" description="Pyrroloquinoline quinone-dependent pyranose dehydrogenase beta-propeller" evidence="1">
    <location>
        <begin position="50"/>
        <end position="264"/>
    </location>
</feature>
<dbReference type="AlphaFoldDB" id="H1YFW5"/>
<feature type="domain" description="Pyrroloquinoline quinone-dependent pyranose dehydrogenase beta-propeller" evidence="1">
    <location>
        <begin position="307"/>
        <end position="415"/>
    </location>
</feature>
<dbReference type="InterPro" id="IPR054539">
    <property type="entry name" value="Beta-prop_PDH"/>
</dbReference>
<dbReference type="Gene3D" id="2.120.10.30">
    <property type="entry name" value="TolB, C-terminal domain"/>
    <property type="match status" value="1"/>
</dbReference>
<dbReference type="EMBL" id="CM001403">
    <property type="protein sequence ID" value="EHQ25356.1"/>
    <property type="molecule type" value="Genomic_DNA"/>
</dbReference>
<dbReference type="PANTHER" id="PTHR19328:SF55">
    <property type="entry name" value="BLR6566 PROTEIN"/>
    <property type="match status" value="1"/>
</dbReference>
<dbReference type="SUPFAM" id="SSF50952">
    <property type="entry name" value="Soluble quinoprotein glucose dehydrogenase"/>
    <property type="match status" value="1"/>
</dbReference>
<evidence type="ECO:0000259" key="1">
    <source>
        <dbReference type="Pfam" id="PF22807"/>
    </source>
</evidence>
<evidence type="ECO:0000313" key="3">
    <source>
        <dbReference type="Proteomes" id="UP000002774"/>
    </source>
</evidence>
<gene>
    <name evidence="2" type="ORF">Mucpa_1191</name>
</gene>
<dbReference type="InterPro" id="IPR011042">
    <property type="entry name" value="6-blade_b-propeller_TolB-like"/>
</dbReference>
<proteinExistence type="predicted"/>
<dbReference type="HOGENOM" id="CLU_024435_0_0_10"/>
<protein>
    <submittedName>
        <fullName evidence="2">NHL repeat containing protein</fullName>
    </submittedName>
</protein>
<dbReference type="eggNOG" id="COG2133">
    <property type="taxonomic scope" value="Bacteria"/>
</dbReference>
<dbReference type="Proteomes" id="UP000002774">
    <property type="component" value="Chromosome"/>
</dbReference>
<keyword evidence="3" id="KW-1185">Reference proteome</keyword>
<name>H1YFW5_9SPHI</name>